<keyword evidence="5 6" id="KW-0408">Iron</keyword>
<keyword evidence="1" id="KW-0813">Transport</keyword>
<gene>
    <name evidence="9" type="ORF">SAMN04488068_0932</name>
</gene>
<name>A0A1M5LK58_9GAMM</name>
<protein>
    <submittedName>
        <fullName evidence="9">Cytochrome c553</fullName>
    </submittedName>
</protein>
<reference evidence="9 10" key="1">
    <citation type="submission" date="2016-11" db="EMBL/GenBank/DDBJ databases">
        <authorList>
            <person name="Jaros S."/>
            <person name="Januszkiewicz K."/>
            <person name="Wedrychowicz H."/>
        </authorList>
    </citation>
    <scope>NUCLEOTIDE SEQUENCE [LARGE SCALE GENOMIC DNA]</scope>
    <source>
        <strain evidence="9 10">CGMCC 1.7049</strain>
    </source>
</reference>
<sequence length="125" mass="13299">MKRAVIRLDLKTLLIGAAALALPSLSAQAADHGAAGAAIDQLLPVCQSCHGEHGAKPIVPEYPVLAGQYASYIEHALKDYRSGARKNAVMKAQAANLTDADIAALSQYFAHQASPIYTFKLEQQK</sequence>
<dbReference type="Proteomes" id="UP000199758">
    <property type="component" value="Unassembled WGS sequence"/>
</dbReference>
<evidence type="ECO:0000256" key="1">
    <source>
        <dbReference type="ARBA" id="ARBA00022448"/>
    </source>
</evidence>
<evidence type="ECO:0000256" key="6">
    <source>
        <dbReference type="PROSITE-ProRule" id="PRU00433"/>
    </source>
</evidence>
<dbReference type="PANTHER" id="PTHR33751:SF9">
    <property type="entry name" value="CYTOCHROME C4"/>
    <property type="match status" value="1"/>
</dbReference>
<dbReference type="SUPFAM" id="SSF46626">
    <property type="entry name" value="Cytochrome c"/>
    <property type="match status" value="1"/>
</dbReference>
<proteinExistence type="predicted"/>
<evidence type="ECO:0000256" key="3">
    <source>
        <dbReference type="ARBA" id="ARBA00022723"/>
    </source>
</evidence>
<dbReference type="InterPro" id="IPR050597">
    <property type="entry name" value="Cytochrome_c_Oxidase_Subunit"/>
</dbReference>
<organism evidence="9 10">
    <name type="scientific">Hydrocarboniphaga daqingensis</name>
    <dbReference type="NCBI Taxonomy" id="490188"/>
    <lineage>
        <taxon>Bacteria</taxon>
        <taxon>Pseudomonadati</taxon>
        <taxon>Pseudomonadota</taxon>
        <taxon>Gammaproteobacteria</taxon>
        <taxon>Nevskiales</taxon>
        <taxon>Nevskiaceae</taxon>
        <taxon>Hydrocarboniphaga</taxon>
    </lineage>
</organism>
<dbReference type="GO" id="GO:0009055">
    <property type="term" value="F:electron transfer activity"/>
    <property type="evidence" value="ECO:0007669"/>
    <property type="project" value="InterPro"/>
</dbReference>
<feature type="chain" id="PRO_5013110294" evidence="7">
    <location>
        <begin position="30"/>
        <end position="125"/>
    </location>
</feature>
<feature type="signal peptide" evidence="7">
    <location>
        <begin position="1"/>
        <end position="29"/>
    </location>
</feature>
<keyword evidence="7" id="KW-0732">Signal</keyword>
<dbReference type="InterPro" id="IPR009056">
    <property type="entry name" value="Cyt_c-like_dom"/>
</dbReference>
<evidence type="ECO:0000259" key="8">
    <source>
        <dbReference type="PROSITE" id="PS51007"/>
    </source>
</evidence>
<keyword evidence="2 6" id="KW-0349">Heme</keyword>
<dbReference type="Pfam" id="PF13442">
    <property type="entry name" value="Cytochrome_CBB3"/>
    <property type="match status" value="1"/>
</dbReference>
<evidence type="ECO:0000313" key="9">
    <source>
        <dbReference type="EMBL" id="SHG65069.1"/>
    </source>
</evidence>
<evidence type="ECO:0000256" key="4">
    <source>
        <dbReference type="ARBA" id="ARBA00022982"/>
    </source>
</evidence>
<keyword evidence="10" id="KW-1185">Reference proteome</keyword>
<dbReference type="AlphaFoldDB" id="A0A1M5LK58"/>
<evidence type="ECO:0000256" key="5">
    <source>
        <dbReference type="ARBA" id="ARBA00023004"/>
    </source>
</evidence>
<dbReference type="STRING" id="490188.SAMN04488068_0932"/>
<dbReference type="Gene3D" id="1.10.760.10">
    <property type="entry name" value="Cytochrome c-like domain"/>
    <property type="match status" value="1"/>
</dbReference>
<dbReference type="GO" id="GO:0046872">
    <property type="term" value="F:metal ion binding"/>
    <property type="evidence" value="ECO:0007669"/>
    <property type="project" value="UniProtKB-KW"/>
</dbReference>
<feature type="domain" description="Cytochrome c" evidence="8">
    <location>
        <begin position="31"/>
        <end position="113"/>
    </location>
</feature>
<evidence type="ECO:0000313" key="10">
    <source>
        <dbReference type="Proteomes" id="UP000199758"/>
    </source>
</evidence>
<keyword evidence="3 6" id="KW-0479">Metal-binding</keyword>
<dbReference type="GO" id="GO:0020037">
    <property type="term" value="F:heme binding"/>
    <property type="evidence" value="ECO:0007669"/>
    <property type="project" value="InterPro"/>
</dbReference>
<dbReference type="EMBL" id="FQWZ01000002">
    <property type="protein sequence ID" value="SHG65069.1"/>
    <property type="molecule type" value="Genomic_DNA"/>
</dbReference>
<keyword evidence="4" id="KW-0249">Electron transport</keyword>
<evidence type="ECO:0000256" key="7">
    <source>
        <dbReference type="SAM" id="SignalP"/>
    </source>
</evidence>
<dbReference type="PANTHER" id="PTHR33751">
    <property type="entry name" value="CBB3-TYPE CYTOCHROME C OXIDASE SUBUNIT FIXP"/>
    <property type="match status" value="1"/>
</dbReference>
<dbReference type="InterPro" id="IPR036909">
    <property type="entry name" value="Cyt_c-like_dom_sf"/>
</dbReference>
<dbReference type="PROSITE" id="PS51007">
    <property type="entry name" value="CYTC"/>
    <property type="match status" value="1"/>
</dbReference>
<evidence type="ECO:0000256" key="2">
    <source>
        <dbReference type="ARBA" id="ARBA00022617"/>
    </source>
</evidence>
<accession>A0A1M5LK58</accession>